<evidence type="ECO:0000313" key="5">
    <source>
        <dbReference type="Proteomes" id="UP000655225"/>
    </source>
</evidence>
<feature type="region of interest" description="Disordered" evidence="1">
    <location>
        <begin position="115"/>
        <end position="166"/>
    </location>
</feature>
<feature type="signal peptide" evidence="3">
    <location>
        <begin position="1"/>
        <end position="16"/>
    </location>
</feature>
<dbReference type="GO" id="GO:0010089">
    <property type="term" value="P:xylem development"/>
    <property type="evidence" value="ECO:0007669"/>
    <property type="project" value="InterPro"/>
</dbReference>
<evidence type="ECO:0000313" key="4">
    <source>
        <dbReference type="EMBL" id="KAF8402077.1"/>
    </source>
</evidence>
<proteinExistence type="predicted"/>
<keyword evidence="2" id="KW-0472">Membrane</keyword>
<name>A0A835DIR6_TETSI</name>
<keyword evidence="2" id="KW-1133">Transmembrane helix</keyword>
<gene>
    <name evidence="4" type="ORF">HHK36_013029</name>
</gene>
<sequence>MLLLWFLVPIINKCGSNFKPSFPSTFVKASSTPFLISLGSVTGSWILISCGLLGGTGFLVLITCMAAARTSVSNSSTKSQALLLFLGLFFIVLLFARPADQLRISMASSLPTERRLADSSTASQSTVKYNPQQTKKTHTSSGGSTSRQFEAGAHEVPSGPNPISNR</sequence>
<organism evidence="4 5">
    <name type="scientific">Tetracentron sinense</name>
    <name type="common">Spur-leaf</name>
    <dbReference type="NCBI Taxonomy" id="13715"/>
    <lineage>
        <taxon>Eukaryota</taxon>
        <taxon>Viridiplantae</taxon>
        <taxon>Streptophyta</taxon>
        <taxon>Embryophyta</taxon>
        <taxon>Tracheophyta</taxon>
        <taxon>Spermatophyta</taxon>
        <taxon>Magnoliopsida</taxon>
        <taxon>Trochodendrales</taxon>
        <taxon>Trochodendraceae</taxon>
        <taxon>Tetracentron</taxon>
    </lineage>
</organism>
<dbReference type="PANTHER" id="PTHR35301">
    <property type="entry name" value="CLAVATA3/ESR (CLE)-RELATED PROTEIN 41-RELATED"/>
    <property type="match status" value="1"/>
</dbReference>
<evidence type="ECO:0000256" key="1">
    <source>
        <dbReference type="SAM" id="MobiDB-lite"/>
    </source>
</evidence>
<evidence type="ECO:0000256" key="2">
    <source>
        <dbReference type="SAM" id="Phobius"/>
    </source>
</evidence>
<keyword evidence="2" id="KW-0812">Transmembrane</keyword>
<dbReference type="AlphaFoldDB" id="A0A835DIR6"/>
<accession>A0A835DIR6</accession>
<feature type="chain" id="PRO_5033041719" evidence="3">
    <location>
        <begin position="17"/>
        <end position="166"/>
    </location>
</feature>
<dbReference type="InterPro" id="IPR037495">
    <property type="entry name" value="CLE41/42/44"/>
</dbReference>
<reference evidence="4 5" key="1">
    <citation type="submission" date="2020-04" db="EMBL/GenBank/DDBJ databases">
        <title>Plant Genome Project.</title>
        <authorList>
            <person name="Zhang R.-G."/>
        </authorList>
    </citation>
    <scope>NUCLEOTIDE SEQUENCE [LARGE SCALE GENOMIC DNA]</scope>
    <source>
        <strain evidence="4">YNK0</strain>
        <tissue evidence="4">Leaf</tissue>
    </source>
</reference>
<feature type="compositionally biased region" description="Polar residues" evidence="1">
    <location>
        <begin position="118"/>
        <end position="133"/>
    </location>
</feature>
<dbReference type="Proteomes" id="UP000655225">
    <property type="component" value="Unassembled WGS sequence"/>
</dbReference>
<keyword evidence="5" id="KW-1185">Reference proteome</keyword>
<keyword evidence="3" id="KW-0732">Signal</keyword>
<feature type="transmembrane region" description="Helical" evidence="2">
    <location>
        <begin position="80"/>
        <end position="99"/>
    </location>
</feature>
<dbReference type="GO" id="GO:0048046">
    <property type="term" value="C:apoplast"/>
    <property type="evidence" value="ECO:0007669"/>
    <property type="project" value="TreeGrafter"/>
</dbReference>
<feature type="transmembrane region" description="Helical" evidence="2">
    <location>
        <begin position="45"/>
        <end position="68"/>
    </location>
</feature>
<dbReference type="EMBL" id="JABCRI010000008">
    <property type="protein sequence ID" value="KAF8402077.1"/>
    <property type="molecule type" value="Genomic_DNA"/>
</dbReference>
<dbReference type="OMA" id="THPIHES"/>
<evidence type="ECO:0000256" key="3">
    <source>
        <dbReference type="SAM" id="SignalP"/>
    </source>
</evidence>
<protein>
    <submittedName>
        <fullName evidence="4">Uncharacterized protein</fullName>
    </submittedName>
</protein>
<comment type="caution">
    <text evidence="4">The sequence shown here is derived from an EMBL/GenBank/DDBJ whole genome shotgun (WGS) entry which is preliminary data.</text>
</comment>
<dbReference type="GO" id="GO:0033612">
    <property type="term" value="F:receptor serine/threonine kinase binding"/>
    <property type="evidence" value="ECO:0007669"/>
    <property type="project" value="InterPro"/>
</dbReference>
<dbReference type="OrthoDB" id="1939007at2759"/>
<dbReference type="PANTHER" id="PTHR35301:SF1">
    <property type="entry name" value="CLAVATA3_ESR (CLE)-RELATED PROTEIN 41-RELATED"/>
    <property type="match status" value="1"/>
</dbReference>